<reference evidence="2 3" key="1">
    <citation type="submission" date="2020-01" db="EMBL/GenBank/DDBJ databases">
        <title>Genome sequencing of strain KACC 21507.</title>
        <authorList>
            <person name="Heo J."/>
            <person name="Kim S.-J."/>
            <person name="Kim J.-S."/>
            <person name="Hong S.-B."/>
            <person name="Kwon S.-W."/>
        </authorList>
    </citation>
    <scope>NUCLEOTIDE SEQUENCE [LARGE SCALE GENOMIC DNA]</scope>
    <source>
        <strain evidence="2 3">KACC 21507</strain>
    </source>
</reference>
<dbReference type="Proteomes" id="UP000463975">
    <property type="component" value="Chromosome"/>
</dbReference>
<sequence>MEDEVQRKKRIVPFIANKALSRRHFILSSTAVMGAGIVLSFPKLTLAQETNNNAKDKSITNIHHMAEFVTAKKISPSLAQRAGWAITKTDAQFPDHIEALAEFITKNNITDIEALQDAPGFDGDIKIAAQKLISALYLGYAGQPVELSSEDNVEFVAYREALTYQLTQKYTPIPTYSRWSTGYWAHLPSE</sequence>
<dbReference type="Pfam" id="PF12318">
    <property type="entry name" value="FAD-SLDH"/>
    <property type="match status" value="1"/>
</dbReference>
<evidence type="ECO:0000256" key="1">
    <source>
        <dbReference type="SAM" id="Phobius"/>
    </source>
</evidence>
<gene>
    <name evidence="2" type="ORF">GT348_07355</name>
</gene>
<evidence type="ECO:0000313" key="3">
    <source>
        <dbReference type="Proteomes" id="UP000463975"/>
    </source>
</evidence>
<dbReference type="RefSeq" id="WP_160619151.1">
    <property type="nucleotide sequence ID" value="NZ_CP047652.1"/>
</dbReference>
<organism evidence="2 3">
    <name type="scientific">Aristophania vespae</name>
    <dbReference type="NCBI Taxonomy" id="2697033"/>
    <lineage>
        <taxon>Bacteria</taxon>
        <taxon>Pseudomonadati</taxon>
        <taxon>Pseudomonadota</taxon>
        <taxon>Alphaproteobacteria</taxon>
        <taxon>Acetobacterales</taxon>
        <taxon>Acetobacteraceae</taxon>
        <taxon>Aristophania</taxon>
    </lineage>
</organism>
<evidence type="ECO:0000313" key="2">
    <source>
        <dbReference type="EMBL" id="QHI96078.1"/>
    </source>
</evidence>
<dbReference type="EMBL" id="CP047652">
    <property type="protein sequence ID" value="QHI96078.1"/>
    <property type="molecule type" value="Genomic_DNA"/>
</dbReference>
<keyword evidence="1" id="KW-1133">Transmembrane helix</keyword>
<proteinExistence type="predicted"/>
<keyword evidence="1" id="KW-0472">Membrane</keyword>
<feature type="transmembrane region" description="Helical" evidence="1">
    <location>
        <begin position="25"/>
        <end position="42"/>
    </location>
</feature>
<keyword evidence="1" id="KW-0812">Transmembrane</keyword>
<keyword evidence="3" id="KW-1185">Reference proteome</keyword>
<dbReference type="KEGG" id="bomb:GT348_07355"/>
<dbReference type="InterPro" id="IPR024651">
    <property type="entry name" value="FAD-SLDH_ssu"/>
</dbReference>
<protein>
    <submittedName>
        <fullName evidence="2">Uncharacterized protein</fullName>
    </submittedName>
</protein>
<dbReference type="AlphaFoldDB" id="A0A6P1NF41"/>
<name>A0A6P1NF41_9PROT</name>
<accession>A0A6P1NF41</accession>